<proteinExistence type="predicted"/>
<evidence type="ECO:0000256" key="1">
    <source>
        <dbReference type="ARBA" id="ARBA00023251"/>
    </source>
</evidence>
<accession>A0A923NEB5</accession>
<dbReference type="GO" id="GO:0046677">
    <property type="term" value="P:response to antibiotic"/>
    <property type="evidence" value="ECO:0007669"/>
    <property type="project" value="UniProtKB-KW"/>
</dbReference>
<dbReference type="Gene3D" id="3.40.630.30">
    <property type="match status" value="1"/>
</dbReference>
<dbReference type="PANTHER" id="PTHR31438:SF1">
    <property type="entry name" value="LYSINE N-ACYLTRANSFERASE C17G9.06C-RELATED"/>
    <property type="match status" value="1"/>
</dbReference>
<dbReference type="InterPro" id="IPR016181">
    <property type="entry name" value="Acyl_CoA_acyltransferase"/>
</dbReference>
<dbReference type="AlphaFoldDB" id="A0A923NEB5"/>
<dbReference type="EMBL" id="JACSZT010000008">
    <property type="protein sequence ID" value="MBC6499002.1"/>
    <property type="molecule type" value="Genomic_DNA"/>
</dbReference>
<name>A0A923NEB5_WEICO</name>
<gene>
    <name evidence="3" type="ORF">H7R52_10045</name>
</gene>
<dbReference type="PROSITE" id="PS51186">
    <property type="entry name" value="GNAT"/>
    <property type="match status" value="1"/>
</dbReference>
<dbReference type="PANTHER" id="PTHR31438">
    <property type="entry name" value="LYSINE N-ACYLTRANSFERASE C17G9.06C-RELATED"/>
    <property type="match status" value="1"/>
</dbReference>
<dbReference type="RefSeq" id="WP_135474273.1">
    <property type="nucleotide sequence ID" value="NZ_CP110106.1"/>
</dbReference>
<keyword evidence="1" id="KW-0046">Antibiotic resistance</keyword>
<evidence type="ECO:0000259" key="2">
    <source>
        <dbReference type="PROSITE" id="PS51186"/>
    </source>
</evidence>
<comment type="caution">
    <text evidence="3">The sequence shown here is derived from an EMBL/GenBank/DDBJ whole genome shotgun (WGS) entry which is preliminary data.</text>
</comment>
<organism evidence="3 4">
    <name type="scientific">Weissella confusa</name>
    <name type="common">Lactobacillus confusus</name>
    <dbReference type="NCBI Taxonomy" id="1583"/>
    <lineage>
        <taxon>Bacteria</taxon>
        <taxon>Bacillati</taxon>
        <taxon>Bacillota</taxon>
        <taxon>Bacilli</taxon>
        <taxon>Lactobacillales</taxon>
        <taxon>Lactobacillaceae</taxon>
        <taxon>Weissella</taxon>
    </lineage>
</organism>
<dbReference type="Pfam" id="PF13523">
    <property type="entry name" value="Acetyltransf_8"/>
    <property type="match status" value="1"/>
</dbReference>
<evidence type="ECO:0000313" key="3">
    <source>
        <dbReference type="EMBL" id="MBC6499002.1"/>
    </source>
</evidence>
<reference evidence="3" key="1">
    <citation type="submission" date="2020-08" db="EMBL/GenBank/DDBJ databases">
        <title>Complete genome sequence of Weissella confusa strain FS54 provides insights into metabolic potential.</title>
        <authorList>
            <person name="Fhoula I."/>
            <person name="Najjari A."/>
            <person name="Lekired A."/>
            <person name="Bessrour-Aouam N."/>
            <person name="Jaballah S."/>
            <person name="Klibi N."/>
            <person name="Ouzari H.-I."/>
        </authorList>
    </citation>
    <scope>NUCLEOTIDE SEQUENCE</scope>
    <source>
        <strain evidence="3">FS54</strain>
    </source>
</reference>
<dbReference type="InterPro" id="IPR000182">
    <property type="entry name" value="GNAT_dom"/>
</dbReference>
<feature type="domain" description="N-acetyltransferase" evidence="2">
    <location>
        <begin position="3"/>
        <end position="159"/>
    </location>
</feature>
<dbReference type="SUPFAM" id="SSF55729">
    <property type="entry name" value="Acyl-CoA N-acyltransferases (Nat)"/>
    <property type="match status" value="1"/>
</dbReference>
<dbReference type="Proteomes" id="UP000650485">
    <property type="component" value="Unassembled WGS sequence"/>
</dbReference>
<evidence type="ECO:0000313" key="4">
    <source>
        <dbReference type="Proteomes" id="UP000650485"/>
    </source>
</evidence>
<protein>
    <submittedName>
        <fullName evidence="3">GNAT family N-acetyltransferase</fullName>
    </submittedName>
</protein>
<dbReference type="GO" id="GO:0016410">
    <property type="term" value="F:N-acyltransferase activity"/>
    <property type="evidence" value="ECO:0007669"/>
    <property type="project" value="TreeGrafter"/>
</dbReference>
<sequence>MDIQLREYKDSDFTMVERWLNQPRISKWYAPIDEWLDELKNRDSEFSWLHHMIVMVDEKPIGFCQYYDCFDSRDYETWVGRDFDAPNQVYSIDYLIGDEKYVGKGLGKNLIATLTELAFSKGATEIIVSPDDENRQSNAVLLANGYVKSETDGYYVKEA</sequence>
<dbReference type="CDD" id="cd04301">
    <property type="entry name" value="NAT_SF"/>
    <property type="match status" value="1"/>
</dbReference>